<dbReference type="Proteomes" id="UP000308444">
    <property type="component" value="Unassembled WGS sequence"/>
</dbReference>
<dbReference type="GO" id="GO:0008483">
    <property type="term" value="F:transaminase activity"/>
    <property type="evidence" value="ECO:0007669"/>
    <property type="project" value="UniProtKB-KW"/>
</dbReference>
<feature type="non-terminal residue" evidence="1">
    <location>
        <position position="75"/>
    </location>
</feature>
<dbReference type="InterPro" id="IPR015424">
    <property type="entry name" value="PyrdxlP-dep_Trfase"/>
</dbReference>
<dbReference type="InterPro" id="IPR000653">
    <property type="entry name" value="DegT/StrS_aminotransferase"/>
</dbReference>
<dbReference type="Gene3D" id="3.40.640.10">
    <property type="entry name" value="Type I PLP-dependent aspartate aminotransferase-like (Major domain)"/>
    <property type="match status" value="1"/>
</dbReference>
<name>A0A9X9AE20_BACCE</name>
<keyword evidence="1" id="KW-0032">Aminotransferase</keyword>
<protein>
    <submittedName>
        <fullName evidence="1">Pyridoxal phosphate-dependent aminotransferase</fullName>
    </submittedName>
</protein>
<dbReference type="SUPFAM" id="SSF53383">
    <property type="entry name" value="PLP-dependent transferases"/>
    <property type="match status" value="1"/>
</dbReference>
<dbReference type="Pfam" id="PF01041">
    <property type="entry name" value="DegT_DnrJ_EryC1"/>
    <property type="match status" value="1"/>
</dbReference>
<keyword evidence="1" id="KW-0808">Transferase</keyword>
<reference evidence="1 2" key="1">
    <citation type="journal article" date="2019" name="Environ. Microbiol.">
        <title>An active ?-lactamase is a part of an orchestrated cell wall stress resistance network of Bacillus subtilis and related rhizosphere species.</title>
        <authorList>
            <person name="Bucher T."/>
            <person name="Keren-Paz A."/>
            <person name="Hausser J."/>
            <person name="Olender T."/>
            <person name="Cytryn E."/>
            <person name="Kolodkin-Gal I."/>
        </authorList>
    </citation>
    <scope>NUCLEOTIDE SEQUENCE [LARGE SCALE GENOMIC DNA]</scope>
    <source>
        <strain evidence="1 2">I32</strain>
    </source>
</reference>
<comment type="caution">
    <text evidence="1">The sequence shown here is derived from an EMBL/GenBank/DDBJ whole genome shotgun (WGS) entry which is preliminary data.</text>
</comment>
<dbReference type="GO" id="GO:0030170">
    <property type="term" value="F:pyridoxal phosphate binding"/>
    <property type="evidence" value="ECO:0007669"/>
    <property type="project" value="TreeGrafter"/>
</dbReference>
<dbReference type="EMBL" id="SZOH01000112">
    <property type="protein sequence ID" value="TKJ07964.1"/>
    <property type="molecule type" value="Genomic_DNA"/>
</dbReference>
<dbReference type="PANTHER" id="PTHR30244:SF34">
    <property type="entry name" value="DTDP-4-AMINO-4,6-DIDEOXYGALACTOSE TRANSAMINASE"/>
    <property type="match status" value="1"/>
</dbReference>
<proteinExistence type="predicted"/>
<sequence length="75" mass="8048">MGIERVFLSPPHMSGNEQKYINEAFEQNWIAPLGPNVDKFEEEFAKFIGVESAAAVSSGTAAIHLALKLLGVSSG</sequence>
<organism evidence="1 2">
    <name type="scientific">Bacillus cereus</name>
    <dbReference type="NCBI Taxonomy" id="1396"/>
    <lineage>
        <taxon>Bacteria</taxon>
        <taxon>Bacillati</taxon>
        <taxon>Bacillota</taxon>
        <taxon>Bacilli</taxon>
        <taxon>Bacillales</taxon>
        <taxon>Bacillaceae</taxon>
        <taxon>Bacillus</taxon>
        <taxon>Bacillus cereus group</taxon>
    </lineage>
</organism>
<dbReference type="InterPro" id="IPR015421">
    <property type="entry name" value="PyrdxlP-dep_Trfase_major"/>
</dbReference>
<gene>
    <name evidence="1" type="ORF">FC695_02260</name>
</gene>
<dbReference type="AlphaFoldDB" id="A0A9X9AE20"/>
<dbReference type="PANTHER" id="PTHR30244">
    <property type="entry name" value="TRANSAMINASE"/>
    <property type="match status" value="1"/>
</dbReference>
<evidence type="ECO:0000313" key="1">
    <source>
        <dbReference type="EMBL" id="TKJ07964.1"/>
    </source>
</evidence>
<accession>A0A9X9AE20</accession>
<evidence type="ECO:0000313" key="2">
    <source>
        <dbReference type="Proteomes" id="UP000308444"/>
    </source>
</evidence>
<dbReference type="GO" id="GO:0000271">
    <property type="term" value="P:polysaccharide biosynthetic process"/>
    <property type="evidence" value="ECO:0007669"/>
    <property type="project" value="TreeGrafter"/>
</dbReference>